<dbReference type="GO" id="GO:0004065">
    <property type="term" value="F:arylsulfatase activity"/>
    <property type="evidence" value="ECO:0007669"/>
    <property type="project" value="UniProtKB-EC"/>
</dbReference>
<sequence length="499" mass="56995">MSLVATGVRWSLTFFTLFVALTLVPPSAGADRPNVIVMLCDDIRYDALSCAGHPYLKTPNIDRLADQGLYFENMFCTTSLCSPSRASILSGLYAHAHGVTNNFTEYPEQLASFPLRLQDEGYETAYIGKWHMGEQNDQPRPGFDYFVTHKGQGKYFDTEFNINGNGAKVVPGYYTTVVTDMALDWLDKQKRDNPFMLMIGQKAPHSFYLPEEKYEHAFDDVEVNYPHSSFHLQDKPKWMQQRLMTWHGIYGPLFDWRKEFPNDKASGVVDFANMVRAYWGTILSVDDSVGRLLAYLTETQQLDNTVFVFMGDNGLLEGENGMVDKRTAHEPSVRVPMLIRYPALTPDGPKRVKGQVLTLDVAPTLLDLCGAKPLENIQGKSIRLLLEHPDQWRTSWFYHYNYEKQFPFTPNVRAIRTDRWKYIRYPHGDGKPDRHMAELYDLNQDPSERVNLSQQPEHAEVVQQLAAELDKLMQAAGIEQDTMPLDEGIGSELPDESIR</sequence>
<evidence type="ECO:0000313" key="8">
    <source>
        <dbReference type="Proteomes" id="UP000319143"/>
    </source>
</evidence>
<dbReference type="InterPro" id="IPR017850">
    <property type="entry name" value="Alkaline_phosphatase_core_sf"/>
</dbReference>
<dbReference type="EC" id="3.1.6.1" evidence="7"/>
<proteinExistence type="inferred from homology"/>
<keyword evidence="8" id="KW-1185">Reference proteome</keyword>
<dbReference type="InterPro" id="IPR000917">
    <property type="entry name" value="Sulfatase_N"/>
</dbReference>
<accession>A0A5C6DR64</accession>
<comment type="caution">
    <text evidence="7">The sequence shown here is derived from an EMBL/GenBank/DDBJ whole genome shotgun (WGS) entry which is preliminary data.</text>
</comment>
<evidence type="ECO:0000256" key="2">
    <source>
        <dbReference type="ARBA" id="ARBA00022729"/>
    </source>
</evidence>
<dbReference type="PANTHER" id="PTHR43108:SF8">
    <property type="entry name" value="SD21168P"/>
    <property type="match status" value="1"/>
</dbReference>
<dbReference type="Gene3D" id="3.40.720.10">
    <property type="entry name" value="Alkaline Phosphatase, subunit A"/>
    <property type="match status" value="1"/>
</dbReference>
<feature type="domain" description="Sulfatase N-terminal" evidence="6">
    <location>
        <begin position="33"/>
        <end position="370"/>
    </location>
</feature>
<keyword evidence="4" id="KW-0325">Glycoprotein</keyword>
<dbReference type="EMBL" id="SJPV01000005">
    <property type="protein sequence ID" value="TWU37249.1"/>
    <property type="molecule type" value="Genomic_DNA"/>
</dbReference>
<evidence type="ECO:0000313" key="7">
    <source>
        <dbReference type="EMBL" id="TWU37249.1"/>
    </source>
</evidence>
<dbReference type="RefSeq" id="WP_146527568.1">
    <property type="nucleotide sequence ID" value="NZ_SJPV01000005.1"/>
</dbReference>
<evidence type="ECO:0000256" key="5">
    <source>
        <dbReference type="SAM" id="MobiDB-lite"/>
    </source>
</evidence>
<dbReference type="OrthoDB" id="237120at2"/>
<evidence type="ECO:0000256" key="1">
    <source>
        <dbReference type="ARBA" id="ARBA00008779"/>
    </source>
</evidence>
<comment type="similarity">
    <text evidence="1">Belongs to the sulfatase family.</text>
</comment>
<dbReference type="InterPro" id="IPR024607">
    <property type="entry name" value="Sulfatase_CS"/>
</dbReference>
<evidence type="ECO:0000259" key="6">
    <source>
        <dbReference type="Pfam" id="PF00884"/>
    </source>
</evidence>
<dbReference type="AlphaFoldDB" id="A0A5C6DR64"/>
<gene>
    <name evidence="7" type="ORF">Poly41_33780</name>
</gene>
<name>A0A5C6DR64_9BACT</name>
<dbReference type="PROSITE" id="PS00149">
    <property type="entry name" value="SULFATASE_2"/>
    <property type="match status" value="1"/>
</dbReference>
<evidence type="ECO:0000256" key="3">
    <source>
        <dbReference type="ARBA" id="ARBA00022801"/>
    </source>
</evidence>
<dbReference type="SUPFAM" id="SSF53649">
    <property type="entry name" value="Alkaline phosphatase-like"/>
    <property type="match status" value="1"/>
</dbReference>
<feature type="region of interest" description="Disordered" evidence="5">
    <location>
        <begin position="479"/>
        <end position="499"/>
    </location>
</feature>
<keyword evidence="3 7" id="KW-0378">Hydrolase</keyword>
<evidence type="ECO:0000256" key="4">
    <source>
        <dbReference type="ARBA" id="ARBA00023180"/>
    </source>
</evidence>
<reference evidence="7 8" key="1">
    <citation type="submission" date="2019-02" db="EMBL/GenBank/DDBJ databases">
        <title>Deep-cultivation of Planctomycetes and their phenomic and genomic characterization uncovers novel biology.</title>
        <authorList>
            <person name="Wiegand S."/>
            <person name="Jogler M."/>
            <person name="Boedeker C."/>
            <person name="Pinto D."/>
            <person name="Vollmers J."/>
            <person name="Rivas-Marin E."/>
            <person name="Kohn T."/>
            <person name="Peeters S.H."/>
            <person name="Heuer A."/>
            <person name="Rast P."/>
            <person name="Oberbeckmann S."/>
            <person name="Bunk B."/>
            <person name="Jeske O."/>
            <person name="Meyerdierks A."/>
            <person name="Storesund J.E."/>
            <person name="Kallscheuer N."/>
            <person name="Luecker S."/>
            <person name="Lage O.M."/>
            <person name="Pohl T."/>
            <person name="Merkel B.J."/>
            <person name="Hornburger P."/>
            <person name="Mueller R.-W."/>
            <person name="Bruemmer F."/>
            <person name="Labrenz M."/>
            <person name="Spormann A.M."/>
            <person name="Op Den Camp H."/>
            <person name="Overmann J."/>
            <person name="Amann R."/>
            <person name="Jetten M.S.M."/>
            <person name="Mascher T."/>
            <person name="Medema M.H."/>
            <person name="Devos D.P."/>
            <person name="Kaster A.-K."/>
            <person name="Ovreas L."/>
            <person name="Rohde M."/>
            <person name="Galperin M.Y."/>
            <person name="Jogler C."/>
        </authorList>
    </citation>
    <scope>NUCLEOTIDE SEQUENCE [LARGE SCALE GENOMIC DNA]</scope>
    <source>
        <strain evidence="7 8">Poly41</strain>
    </source>
</reference>
<dbReference type="PANTHER" id="PTHR43108">
    <property type="entry name" value="N-ACETYLGLUCOSAMINE-6-SULFATASE FAMILY MEMBER"/>
    <property type="match status" value="1"/>
</dbReference>
<dbReference type="Pfam" id="PF00884">
    <property type="entry name" value="Sulfatase"/>
    <property type="match status" value="1"/>
</dbReference>
<keyword evidence="2" id="KW-0732">Signal</keyword>
<protein>
    <submittedName>
        <fullName evidence="7">Arylsulfatase</fullName>
        <ecNumber evidence="7">3.1.6.1</ecNumber>
    </submittedName>
</protein>
<dbReference type="CDD" id="cd16031">
    <property type="entry name" value="G6S_like"/>
    <property type="match status" value="1"/>
</dbReference>
<dbReference type="Proteomes" id="UP000319143">
    <property type="component" value="Unassembled WGS sequence"/>
</dbReference>
<organism evidence="7 8">
    <name type="scientific">Novipirellula artificiosorum</name>
    <dbReference type="NCBI Taxonomy" id="2528016"/>
    <lineage>
        <taxon>Bacteria</taxon>
        <taxon>Pseudomonadati</taxon>
        <taxon>Planctomycetota</taxon>
        <taxon>Planctomycetia</taxon>
        <taxon>Pirellulales</taxon>
        <taxon>Pirellulaceae</taxon>
        <taxon>Novipirellula</taxon>
    </lineage>
</organism>